<dbReference type="Pfam" id="PF00005">
    <property type="entry name" value="ABC_tran"/>
    <property type="match status" value="1"/>
</dbReference>
<keyword evidence="4 8" id="KW-0067">ATP-binding</keyword>
<keyword evidence="5" id="KW-1278">Translocase</keyword>
<dbReference type="NCBIfam" id="TIGR01189">
    <property type="entry name" value="ccmA"/>
    <property type="match status" value="1"/>
</dbReference>
<sequence>MRLIVTDLAVDRGAGIVFDGVGFSLADGEGLLVTGPNGAGKSTLIRAVAGLLRPSAGSARIEDAGARWPTVAAASHYLGPANAMKPALSVAENLSFWQAFHGSPQLSVDEALATVGLGHTRDLPFSYLSTGQRRRVAIARLLLNFRPVWLLDEPTSGLDAASEAHFAGLVRDHLRAGGIVVAATHLPIAVDGMKRLEFAVARAA</sequence>
<keyword evidence="1" id="KW-0813">Transport</keyword>
<dbReference type="SUPFAM" id="SSF52540">
    <property type="entry name" value="P-loop containing nucleoside triphosphate hydrolases"/>
    <property type="match status" value="1"/>
</dbReference>
<dbReference type="EMBL" id="CP054836">
    <property type="protein sequence ID" value="QKV19903.1"/>
    <property type="molecule type" value="Genomic_DNA"/>
</dbReference>
<keyword evidence="6" id="KW-0472">Membrane</keyword>
<dbReference type="KEGG" id="orm:HTY61_16315"/>
<dbReference type="SMART" id="SM00382">
    <property type="entry name" value="AAA"/>
    <property type="match status" value="1"/>
</dbReference>
<accession>A0A6N1VHI2</accession>
<gene>
    <name evidence="8" type="primary">ccmA</name>
    <name evidence="8" type="ORF">HTY61_16315</name>
</gene>
<dbReference type="GO" id="GO:0017004">
    <property type="term" value="P:cytochrome complex assembly"/>
    <property type="evidence" value="ECO:0007669"/>
    <property type="project" value="UniProtKB-KW"/>
</dbReference>
<dbReference type="PANTHER" id="PTHR43499">
    <property type="entry name" value="ABC TRANSPORTER I FAMILY MEMBER 1"/>
    <property type="match status" value="1"/>
</dbReference>
<organism evidence="8 9">
    <name type="scientific">Oricola thermophila</name>
    <dbReference type="NCBI Taxonomy" id="2742145"/>
    <lineage>
        <taxon>Bacteria</taxon>
        <taxon>Pseudomonadati</taxon>
        <taxon>Pseudomonadota</taxon>
        <taxon>Alphaproteobacteria</taxon>
        <taxon>Hyphomicrobiales</taxon>
        <taxon>Ahrensiaceae</taxon>
        <taxon>Oricola</taxon>
    </lineage>
</organism>
<evidence type="ECO:0000256" key="1">
    <source>
        <dbReference type="ARBA" id="ARBA00022448"/>
    </source>
</evidence>
<keyword evidence="2" id="KW-0547">Nucleotide-binding</keyword>
<dbReference type="PANTHER" id="PTHR43499:SF1">
    <property type="entry name" value="ABC TRANSPORTER I FAMILY MEMBER 1"/>
    <property type="match status" value="1"/>
</dbReference>
<dbReference type="AlphaFoldDB" id="A0A6N1VHI2"/>
<dbReference type="PROSITE" id="PS50893">
    <property type="entry name" value="ABC_TRANSPORTER_2"/>
    <property type="match status" value="1"/>
</dbReference>
<evidence type="ECO:0000313" key="8">
    <source>
        <dbReference type="EMBL" id="QKV19903.1"/>
    </source>
</evidence>
<dbReference type="GO" id="GO:0016887">
    <property type="term" value="F:ATP hydrolysis activity"/>
    <property type="evidence" value="ECO:0007669"/>
    <property type="project" value="InterPro"/>
</dbReference>
<proteinExistence type="predicted"/>
<evidence type="ECO:0000313" key="9">
    <source>
        <dbReference type="Proteomes" id="UP000509367"/>
    </source>
</evidence>
<dbReference type="Proteomes" id="UP000509367">
    <property type="component" value="Chromosome"/>
</dbReference>
<feature type="domain" description="ABC transporter" evidence="7">
    <location>
        <begin position="3"/>
        <end position="203"/>
    </location>
</feature>
<dbReference type="Gene3D" id="3.40.50.300">
    <property type="entry name" value="P-loop containing nucleotide triphosphate hydrolases"/>
    <property type="match status" value="1"/>
</dbReference>
<evidence type="ECO:0000256" key="6">
    <source>
        <dbReference type="ARBA" id="ARBA00023136"/>
    </source>
</evidence>
<dbReference type="GO" id="GO:0022857">
    <property type="term" value="F:transmembrane transporter activity"/>
    <property type="evidence" value="ECO:0007669"/>
    <property type="project" value="InterPro"/>
</dbReference>
<evidence type="ECO:0000256" key="2">
    <source>
        <dbReference type="ARBA" id="ARBA00022741"/>
    </source>
</evidence>
<dbReference type="InterPro" id="IPR003593">
    <property type="entry name" value="AAA+_ATPase"/>
</dbReference>
<reference evidence="8 9" key="1">
    <citation type="submission" date="2020-06" db="EMBL/GenBank/DDBJ databases">
        <title>Oricola thermophila sp. nov. isolated from a tidal sediments.</title>
        <authorList>
            <person name="Kwon K.K."/>
            <person name="Yang S.-H."/>
            <person name="Park M.-J."/>
        </authorList>
    </citation>
    <scope>NUCLEOTIDE SEQUENCE [LARGE SCALE GENOMIC DNA]</scope>
    <source>
        <strain evidence="8 9">MEBiC13590</strain>
    </source>
</reference>
<dbReference type="RefSeq" id="WP_175277794.1">
    <property type="nucleotide sequence ID" value="NZ_CP054836.1"/>
</dbReference>
<keyword evidence="3" id="KW-0201">Cytochrome c-type biogenesis</keyword>
<dbReference type="InterPro" id="IPR005895">
    <property type="entry name" value="ABC_transptr_haem_export_CcmA"/>
</dbReference>
<name>A0A6N1VHI2_9HYPH</name>
<dbReference type="InterPro" id="IPR003439">
    <property type="entry name" value="ABC_transporter-like_ATP-bd"/>
</dbReference>
<evidence type="ECO:0000259" key="7">
    <source>
        <dbReference type="PROSITE" id="PS50893"/>
    </source>
</evidence>
<dbReference type="GO" id="GO:0005524">
    <property type="term" value="F:ATP binding"/>
    <property type="evidence" value="ECO:0007669"/>
    <property type="project" value="UniProtKB-KW"/>
</dbReference>
<dbReference type="InterPro" id="IPR027417">
    <property type="entry name" value="P-loop_NTPase"/>
</dbReference>
<keyword evidence="9" id="KW-1185">Reference proteome</keyword>
<evidence type="ECO:0000256" key="4">
    <source>
        <dbReference type="ARBA" id="ARBA00022840"/>
    </source>
</evidence>
<evidence type="ECO:0000256" key="5">
    <source>
        <dbReference type="ARBA" id="ARBA00022967"/>
    </source>
</evidence>
<evidence type="ECO:0000256" key="3">
    <source>
        <dbReference type="ARBA" id="ARBA00022748"/>
    </source>
</evidence>
<protein>
    <submittedName>
        <fullName evidence="8">Heme ABC exporter ATP-binding protein CcmA</fullName>
    </submittedName>
</protein>